<sequence length="164" mass="19478">MIFLCQNNNYKFKNLLNIFYNIFTMAHKQLSDNGRFLIDKFLKEGKTITEIAILTNRDKSSISREIKTNSTEDGYDYLKAIELTKVRRASHKLNYMKKYDEFIRLFPKNYQKHYHGVKPTIKLMKSEYPNLVIPHWRVVYLLIDNGTWVLTPEGKLITPLQKNV</sequence>
<dbReference type="InterPro" id="IPR025246">
    <property type="entry name" value="IS30-like_HTH"/>
</dbReference>
<reference evidence="3" key="1">
    <citation type="submission" date="2017-08" db="EMBL/GenBank/DDBJ databases">
        <authorList>
            <person name="Alvarez-Ponce D."/>
            <person name="Weitzman C.L."/>
            <person name="Tillett R.L."/>
            <person name="Sandmeier F.C."/>
            <person name="Tracy C.R."/>
        </authorList>
    </citation>
    <scope>NUCLEOTIDE SEQUENCE [LARGE SCALE GENOMIC DNA]</scope>
    <source>
        <strain evidence="3">723</strain>
    </source>
</reference>
<dbReference type="Proteomes" id="UP000216943">
    <property type="component" value="Unassembled WGS sequence"/>
</dbReference>
<protein>
    <recommendedName>
        <fullName evidence="1">Transposase IS30-like HTH domain-containing protein</fullName>
    </recommendedName>
</protein>
<evidence type="ECO:0000313" key="3">
    <source>
        <dbReference type="Proteomes" id="UP000216943"/>
    </source>
</evidence>
<organism evidence="2 3">
    <name type="scientific">Mycoplasmopsis agassizii</name>
    <dbReference type="NCBI Taxonomy" id="33922"/>
    <lineage>
        <taxon>Bacteria</taxon>
        <taxon>Bacillati</taxon>
        <taxon>Mycoplasmatota</taxon>
        <taxon>Mycoplasmoidales</taxon>
        <taxon>Metamycoplasmataceae</taxon>
        <taxon>Mycoplasmopsis</taxon>
    </lineage>
</organism>
<comment type="caution">
    <text evidence="2">The sequence shown here is derived from an EMBL/GenBank/DDBJ whole genome shotgun (WGS) entry which is preliminary data.</text>
</comment>
<proteinExistence type="predicted"/>
<feature type="domain" description="Transposase IS30-like HTH" evidence="1">
    <location>
        <begin position="27"/>
        <end position="68"/>
    </location>
</feature>
<name>A0A269TIT8_9BACT</name>
<evidence type="ECO:0000313" key="2">
    <source>
        <dbReference type="EMBL" id="PAK21364.1"/>
    </source>
</evidence>
<gene>
    <name evidence="2" type="ORF">CJJ23_02380</name>
</gene>
<evidence type="ECO:0000259" key="1">
    <source>
        <dbReference type="Pfam" id="PF13936"/>
    </source>
</evidence>
<dbReference type="Pfam" id="PF13936">
    <property type="entry name" value="HTH_38"/>
    <property type="match status" value="1"/>
</dbReference>
<dbReference type="EMBL" id="NQNY01000006">
    <property type="protein sequence ID" value="PAK21364.1"/>
    <property type="molecule type" value="Genomic_DNA"/>
</dbReference>
<dbReference type="AlphaFoldDB" id="A0A269TIT8"/>
<accession>A0A269TIT8</accession>